<dbReference type="InterPro" id="IPR000836">
    <property type="entry name" value="PRTase_dom"/>
</dbReference>
<dbReference type="GO" id="GO:0006178">
    <property type="term" value="P:guanine salvage"/>
    <property type="evidence" value="ECO:0007669"/>
    <property type="project" value="TreeGrafter"/>
</dbReference>
<protein>
    <recommendedName>
        <fullName evidence="1">Phosphoribosyltransferase domain-containing protein</fullName>
    </recommendedName>
</protein>
<comment type="caution">
    <text evidence="2">The sequence shown here is derived from an EMBL/GenBank/DDBJ whole genome shotgun (WGS) entry which is preliminary data.</text>
</comment>
<dbReference type="PANTHER" id="PTHR43340:SF1">
    <property type="entry name" value="HYPOXANTHINE PHOSPHORIBOSYLTRANSFERASE"/>
    <property type="match status" value="1"/>
</dbReference>
<organism evidence="2">
    <name type="scientific">marine sediment metagenome</name>
    <dbReference type="NCBI Taxonomy" id="412755"/>
    <lineage>
        <taxon>unclassified sequences</taxon>
        <taxon>metagenomes</taxon>
        <taxon>ecological metagenomes</taxon>
    </lineage>
</organism>
<reference evidence="2" key="1">
    <citation type="journal article" date="2015" name="Nature">
        <title>Complex archaea that bridge the gap between prokaryotes and eukaryotes.</title>
        <authorList>
            <person name="Spang A."/>
            <person name="Saw J.H."/>
            <person name="Jorgensen S.L."/>
            <person name="Zaremba-Niedzwiedzka K."/>
            <person name="Martijn J."/>
            <person name="Lind A.E."/>
            <person name="van Eijk R."/>
            <person name="Schleper C."/>
            <person name="Guy L."/>
            <person name="Ettema T.J."/>
        </authorList>
    </citation>
    <scope>NUCLEOTIDE SEQUENCE</scope>
</reference>
<feature type="domain" description="Phosphoribosyltransferase" evidence="1">
    <location>
        <begin position="24"/>
        <end position="144"/>
    </location>
</feature>
<dbReference type="AlphaFoldDB" id="A0A0F9V6L2"/>
<dbReference type="InterPro" id="IPR050408">
    <property type="entry name" value="HGPRT"/>
</dbReference>
<dbReference type="Gene3D" id="3.40.50.2020">
    <property type="match status" value="1"/>
</dbReference>
<dbReference type="GO" id="GO:0032264">
    <property type="term" value="P:IMP salvage"/>
    <property type="evidence" value="ECO:0007669"/>
    <property type="project" value="TreeGrafter"/>
</dbReference>
<accession>A0A0F9V6L2</accession>
<sequence length="185" mass="20635">MSVDLEHIKQVMAEADCLFTEAEVQAAMNKMAAEMNEALADRNPIVYSVMNGGLIIAGQLATRLDFPLELGYLHATRYRNKLTGGELFWKARAENSLADRTVLILDDILDEGHTLAAIVEYCRDAGASEVLTAVLLDKKHDRKAYPGMRADFTGMEVEDRYIFGFGLDYKGYWRNAPGIFALKGH</sequence>
<dbReference type="EMBL" id="LAZR01000071">
    <property type="protein sequence ID" value="KKN95317.1"/>
    <property type="molecule type" value="Genomic_DNA"/>
</dbReference>
<dbReference type="GO" id="GO:0046100">
    <property type="term" value="P:hypoxanthine metabolic process"/>
    <property type="evidence" value="ECO:0007669"/>
    <property type="project" value="TreeGrafter"/>
</dbReference>
<evidence type="ECO:0000259" key="1">
    <source>
        <dbReference type="Pfam" id="PF00156"/>
    </source>
</evidence>
<gene>
    <name evidence="2" type="ORF">LCGC14_0178440</name>
</gene>
<dbReference type="GO" id="GO:0000287">
    <property type="term" value="F:magnesium ion binding"/>
    <property type="evidence" value="ECO:0007669"/>
    <property type="project" value="TreeGrafter"/>
</dbReference>
<dbReference type="PANTHER" id="PTHR43340">
    <property type="entry name" value="HYPOXANTHINE-GUANINE PHOSPHORIBOSYLTRANSFERASE"/>
    <property type="match status" value="1"/>
</dbReference>
<evidence type="ECO:0000313" key="2">
    <source>
        <dbReference type="EMBL" id="KKN95317.1"/>
    </source>
</evidence>
<dbReference type="GO" id="GO:0004422">
    <property type="term" value="F:hypoxanthine phosphoribosyltransferase activity"/>
    <property type="evidence" value="ECO:0007669"/>
    <property type="project" value="TreeGrafter"/>
</dbReference>
<dbReference type="CDD" id="cd06223">
    <property type="entry name" value="PRTases_typeI"/>
    <property type="match status" value="1"/>
</dbReference>
<dbReference type="GO" id="GO:0032263">
    <property type="term" value="P:GMP salvage"/>
    <property type="evidence" value="ECO:0007669"/>
    <property type="project" value="TreeGrafter"/>
</dbReference>
<dbReference type="NCBIfam" id="NF006605">
    <property type="entry name" value="PRK09162.1"/>
    <property type="match status" value="1"/>
</dbReference>
<dbReference type="SUPFAM" id="SSF53271">
    <property type="entry name" value="PRTase-like"/>
    <property type="match status" value="1"/>
</dbReference>
<proteinExistence type="predicted"/>
<name>A0A0F9V6L2_9ZZZZ</name>
<dbReference type="GO" id="GO:0005829">
    <property type="term" value="C:cytosol"/>
    <property type="evidence" value="ECO:0007669"/>
    <property type="project" value="TreeGrafter"/>
</dbReference>
<dbReference type="Pfam" id="PF00156">
    <property type="entry name" value="Pribosyltran"/>
    <property type="match status" value="1"/>
</dbReference>
<dbReference type="InterPro" id="IPR029057">
    <property type="entry name" value="PRTase-like"/>
</dbReference>